<dbReference type="Gene3D" id="3.40.50.1580">
    <property type="entry name" value="Nucleoside phosphorylase domain"/>
    <property type="match status" value="1"/>
</dbReference>
<evidence type="ECO:0000259" key="1">
    <source>
        <dbReference type="Pfam" id="PF01048"/>
    </source>
</evidence>
<protein>
    <recommendedName>
        <fullName evidence="1">Nucleoside phosphorylase domain-containing protein</fullName>
    </recommendedName>
</protein>
<keyword evidence="3" id="KW-1185">Reference proteome</keyword>
<accession>A0AAP0NHX3</accession>
<dbReference type="EMBL" id="JBBPBK010000013">
    <property type="protein sequence ID" value="KAK9272451.1"/>
    <property type="molecule type" value="Genomic_DNA"/>
</dbReference>
<proteinExistence type="predicted"/>
<dbReference type="Proteomes" id="UP001415857">
    <property type="component" value="Unassembled WGS sequence"/>
</dbReference>
<dbReference type="AlphaFoldDB" id="A0AAP0NHX3"/>
<name>A0AAP0NHX3_LIQFO</name>
<organism evidence="2 3">
    <name type="scientific">Liquidambar formosana</name>
    <name type="common">Formosan gum</name>
    <dbReference type="NCBI Taxonomy" id="63359"/>
    <lineage>
        <taxon>Eukaryota</taxon>
        <taxon>Viridiplantae</taxon>
        <taxon>Streptophyta</taxon>
        <taxon>Embryophyta</taxon>
        <taxon>Tracheophyta</taxon>
        <taxon>Spermatophyta</taxon>
        <taxon>Magnoliopsida</taxon>
        <taxon>eudicotyledons</taxon>
        <taxon>Gunneridae</taxon>
        <taxon>Pentapetalae</taxon>
        <taxon>Saxifragales</taxon>
        <taxon>Altingiaceae</taxon>
        <taxon>Liquidambar</taxon>
    </lineage>
</organism>
<comment type="caution">
    <text evidence="2">The sequence shown here is derived from an EMBL/GenBank/DDBJ whole genome shotgun (WGS) entry which is preliminary data.</text>
</comment>
<dbReference type="PANTHER" id="PTHR21234:SF43">
    <property type="entry name" value="OS06G0112100 PROTEIN"/>
    <property type="match status" value="1"/>
</dbReference>
<dbReference type="PANTHER" id="PTHR21234">
    <property type="entry name" value="PURINE NUCLEOSIDE PHOSPHORYLASE"/>
    <property type="match status" value="1"/>
</dbReference>
<evidence type="ECO:0000313" key="3">
    <source>
        <dbReference type="Proteomes" id="UP001415857"/>
    </source>
</evidence>
<dbReference type="GO" id="GO:0003824">
    <property type="term" value="F:catalytic activity"/>
    <property type="evidence" value="ECO:0007669"/>
    <property type="project" value="InterPro"/>
</dbReference>
<dbReference type="InterPro" id="IPR035994">
    <property type="entry name" value="Nucleoside_phosphorylase_sf"/>
</dbReference>
<dbReference type="InterPro" id="IPR000845">
    <property type="entry name" value="Nucleoside_phosphorylase_d"/>
</dbReference>
<sequence length="353" mass="38866">MIRRRSMADAVGGRDRRCWAVDLKVKVMMMVLGLLVMVQESMQLRSSHPLHGVVDRVNQNAGPYIGLVMAYPTEEYVLQISGLFMPSSHIPWVDLAGRRFNIGSIKGVDVIYVMTGEQTLNAGITVQILLDAFDIQGIVHYGIAGSANDSLYIGDVSVPKYVAFTGSWEWMEFKSQKTQLPELKFGAFNLPTKGENLLAELEFTPEELYTIGKPMEEVFWLPVEPKWFSIATQLQDLKLQQCLNETYCLPEPPKVVHGLRASTADIYVNNAAYSEFLFKEFNVSTVDEESSAVVMTSLSNGVPCIVFRGVSDTAGGGGKLSSTSLSSLAATNALSVAVEFIGVISQTYTIHDQ</sequence>
<dbReference type="Pfam" id="PF01048">
    <property type="entry name" value="PNP_UDP_1"/>
    <property type="match status" value="1"/>
</dbReference>
<feature type="domain" description="Nucleoside phosphorylase" evidence="1">
    <location>
        <begin position="65"/>
        <end position="338"/>
    </location>
</feature>
<gene>
    <name evidence="2" type="ORF">L1049_002824</name>
</gene>
<evidence type="ECO:0000313" key="2">
    <source>
        <dbReference type="EMBL" id="KAK9272451.1"/>
    </source>
</evidence>
<reference evidence="2 3" key="1">
    <citation type="journal article" date="2024" name="Plant J.">
        <title>Genome sequences and population genomics reveal climatic adaptation and genomic divergence between two closely related sweetgum species.</title>
        <authorList>
            <person name="Xu W.Q."/>
            <person name="Ren C.Q."/>
            <person name="Zhang X.Y."/>
            <person name="Comes H.P."/>
            <person name="Liu X.H."/>
            <person name="Li Y.G."/>
            <person name="Kettle C.J."/>
            <person name="Jalonen R."/>
            <person name="Gaisberger H."/>
            <person name="Ma Y.Z."/>
            <person name="Qiu Y.X."/>
        </authorList>
    </citation>
    <scope>NUCLEOTIDE SEQUENCE [LARGE SCALE GENOMIC DNA]</scope>
    <source>
        <strain evidence="2">Hangzhou</strain>
    </source>
</reference>
<dbReference type="CDD" id="cd09008">
    <property type="entry name" value="MTAN"/>
    <property type="match status" value="1"/>
</dbReference>
<dbReference type="GO" id="GO:0009116">
    <property type="term" value="P:nucleoside metabolic process"/>
    <property type="evidence" value="ECO:0007669"/>
    <property type="project" value="InterPro"/>
</dbReference>
<dbReference type="SUPFAM" id="SSF53167">
    <property type="entry name" value="Purine and uridine phosphorylases"/>
    <property type="match status" value="1"/>
</dbReference>